<feature type="transmembrane region" description="Helical" evidence="1">
    <location>
        <begin position="364"/>
        <end position="383"/>
    </location>
</feature>
<feature type="domain" description="SGNH" evidence="3">
    <location>
        <begin position="460"/>
        <end position="678"/>
    </location>
</feature>
<feature type="transmembrane region" description="Helical" evidence="1">
    <location>
        <begin position="255"/>
        <end position="276"/>
    </location>
</feature>
<feature type="transmembrane region" description="Helical" evidence="1">
    <location>
        <begin position="297"/>
        <end position="320"/>
    </location>
</feature>
<dbReference type="Pfam" id="PF01757">
    <property type="entry name" value="Acyl_transf_3"/>
    <property type="match status" value="1"/>
</dbReference>
<dbReference type="GO" id="GO:0009103">
    <property type="term" value="P:lipopolysaccharide biosynthetic process"/>
    <property type="evidence" value="ECO:0007669"/>
    <property type="project" value="TreeGrafter"/>
</dbReference>
<feature type="transmembrane region" description="Helical" evidence="1">
    <location>
        <begin position="146"/>
        <end position="167"/>
    </location>
</feature>
<feature type="transmembrane region" description="Helical" evidence="1">
    <location>
        <begin position="230"/>
        <end position="249"/>
    </location>
</feature>
<evidence type="ECO:0000313" key="4">
    <source>
        <dbReference type="EMBL" id="MBM9460795.1"/>
    </source>
</evidence>
<proteinExistence type="predicted"/>
<keyword evidence="5" id="KW-1185">Reference proteome</keyword>
<feature type="transmembrane region" description="Helical" evidence="1">
    <location>
        <begin position="174"/>
        <end position="193"/>
    </location>
</feature>
<evidence type="ECO:0000313" key="5">
    <source>
        <dbReference type="Proteomes" id="UP000663791"/>
    </source>
</evidence>
<organism evidence="4 5">
    <name type="scientific">Nocardioides faecalis</name>
    <dbReference type="NCBI Taxonomy" id="2803858"/>
    <lineage>
        <taxon>Bacteria</taxon>
        <taxon>Bacillati</taxon>
        <taxon>Actinomycetota</taxon>
        <taxon>Actinomycetes</taxon>
        <taxon>Propionibacteriales</taxon>
        <taxon>Nocardioidaceae</taxon>
        <taxon>Nocardioides</taxon>
    </lineage>
</organism>
<feature type="transmembrane region" description="Helical" evidence="1">
    <location>
        <begin position="326"/>
        <end position="344"/>
    </location>
</feature>
<dbReference type="Pfam" id="PF19040">
    <property type="entry name" value="SGNH"/>
    <property type="match status" value="1"/>
</dbReference>
<evidence type="ECO:0000256" key="1">
    <source>
        <dbReference type="SAM" id="Phobius"/>
    </source>
</evidence>
<name>A0A939BZ90_9ACTN</name>
<dbReference type="RefSeq" id="WP_205292090.1">
    <property type="nucleotide sequence ID" value="NZ_CP074406.1"/>
</dbReference>
<dbReference type="AlphaFoldDB" id="A0A939BZ90"/>
<dbReference type="InterPro" id="IPR002656">
    <property type="entry name" value="Acyl_transf_3_dom"/>
</dbReference>
<feature type="transmembrane region" description="Helical" evidence="1">
    <location>
        <begin position="84"/>
        <end position="102"/>
    </location>
</feature>
<dbReference type="InterPro" id="IPR050879">
    <property type="entry name" value="Acyltransferase_3"/>
</dbReference>
<accession>A0A939BZ90</accession>
<dbReference type="Proteomes" id="UP000663791">
    <property type="component" value="Unassembled WGS sequence"/>
</dbReference>
<keyword evidence="1" id="KW-0812">Transmembrane</keyword>
<feature type="transmembrane region" description="Helical" evidence="1">
    <location>
        <begin position="20"/>
        <end position="36"/>
    </location>
</feature>
<feature type="transmembrane region" description="Helical" evidence="1">
    <location>
        <begin position="42"/>
        <end position="63"/>
    </location>
</feature>
<keyword evidence="1" id="KW-0472">Membrane</keyword>
<dbReference type="PANTHER" id="PTHR23028">
    <property type="entry name" value="ACETYLTRANSFERASE"/>
    <property type="match status" value="1"/>
</dbReference>
<evidence type="ECO:0000259" key="3">
    <source>
        <dbReference type="Pfam" id="PF19040"/>
    </source>
</evidence>
<evidence type="ECO:0000259" key="2">
    <source>
        <dbReference type="Pfam" id="PF01757"/>
    </source>
</evidence>
<feature type="transmembrane region" description="Helical" evidence="1">
    <location>
        <begin position="205"/>
        <end position="223"/>
    </location>
</feature>
<feature type="domain" description="Acyltransferase 3" evidence="2">
    <location>
        <begin position="17"/>
        <end position="341"/>
    </location>
</feature>
<dbReference type="InterPro" id="IPR043968">
    <property type="entry name" value="SGNH"/>
</dbReference>
<keyword evidence="4" id="KW-0808">Transferase</keyword>
<dbReference type="PANTHER" id="PTHR23028:SF53">
    <property type="entry name" value="ACYL_TRANSF_3 DOMAIN-CONTAINING PROTEIN"/>
    <property type="match status" value="1"/>
</dbReference>
<comment type="caution">
    <text evidence="4">The sequence shown here is derived from an EMBL/GenBank/DDBJ whole genome shotgun (WGS) entry which is preliminary data.</text>
</comment>
<dbReference type="GO" id="GO:0016747">
    <property type="term" value="F:acyltransferase activity, transferring groups other than amino-acyl groups"/>
    <property type="evidence" value="ECO:0007669"/>
    <property type="project" value="InterPro"/>
</dbReference>
<keyword evidence="4" id="KW-0012">Acyltransferase</keyword>
<keyword evidence="1" id="KW-1133">Transmembrane helix</keyword>
<reference evidence="4" key="1">
    <citation type="submission" date="2021-01" db="EMBL/GenBank/DDBJ databases">
        <title>Novel species in genus Nocardioides.</title>
        <authorList>
            <person name="Zhang G."/>
        </authorList>
    </citation>
    <scope>NUCLEOTIDE SEQUENCE</scope>
    <source>
        <strain evidence="4">Zg-536</strain>
    </source>
</reference>
<sequence length="692" mass="74245">MVRGDAAAQSVARWRTDIQGLRALAVLLVVLAHAGVPGLGGGVIGVDVFFVISGFLITGLLLAERERSGRISIKRFYARRARRLLPVATVVTAVTLAASYRLQPLSTLRLHVEDAVWSAGFLANVRFAATDSDYWASDALSPFRHYWSLAVEEQFYLLWPLVVGVFLARRARPAVWVALLAAGSLAVAVWHTADSPVQAYYSSPARAYELLIGALVAVSVPVLRELRPWLSTLLAVAGLAGVLGSLALVGPNSALPGWLALAPTLSAAALLAGGAGSQATWVGSLLSRQPLRYLGDISYSLYLWHWPVLVLGPATALGTWPEVRRTTVLLLVVLVLSMLSYHLVERPAMTWQWLQRVPVRALALWPASVAVVLVAASASIALAEAQLESRQQAAVEFARENPDLVRAQEDPDPMVALRAAVRAARAGAPVPGGLDVEGLTEDIWHKHIPTKCQAWWEGTSARLCRFGDADATRTIVLIGDSHAGMWLPAFDVLGKAEGFAVVPMVKHGCSPYDYPQRFRGEDYVECEEFRAWARATVPSLDPTAVVVTARGYHGLRPTEGTSREEAWSAAVTSTLTALSATAPRLLVLSDLPSRPVEAGACVTDPEATLDSCLAADSGTPETDSNVLTQRAAEKIGARYVSVTPLVCHDGGCPVVVGREFVYFDDDHVSHSWARRVAGDLGELLGDGLSGAR</sequence>
<dbReference type="EMBL" id="JAERTX010000010">
    <property type="protein sequence ID" value="MBM9460795.1"/>
    <property type="molecule type" value="Genomic_DNA"/>
</dbReference>
<protein>
    <submittedName>
        <fullName evidence="4">Acyltransferase</fullName>
    </submittedName>
</protein>
<dbReference type="GO" id="GO:0016020">
    <property type="term" value="C:membrane"/>
    <property type="evidence" value="ECO:0007669"/>
    <property type="project" value="TreeGrafter"/>
</dbReference>
<gene>
    <name evidence="4" type="ORF">JK386_12870</name>
</gene>